<dbReference type="AlphaFoldDB" id="A0A382ZR72"/>
<gene>
    <name evidence="1" type="ORF">METZ01_LOCUS450654</name>
</gene>
<name>A0A382ZR72_9ZZZZ</name>
<reference evidence="1" key="1">
    <citation type="submission" date="2018-05" db="EMBL/GenBank/DDBJ databases">
        <authorList>
            <person name="Lanie J.A."/>
            <person name="Ng W.-L."/>
            <person name="Kazmierczak K.M."/>
            <person name="Andrzejewski T.M."/>
            <person name="Davidsen T.M."/>
            <person name="Wayne K.J."/>
            <person name="Tettelin H."/>
            <person name="Glass J.I."/>
            <person name="Rusch D."/>
            <person name="Podicherti R."/>
            <person name="Tsui H.-C.T."/>
            <person name="Winkler M.E."/>
        </authorList>
    </citation>
    <scope>NUCLEOTIDE SEQUENCE</scope>
</reference>
<accession>A0A382ZR72</accession>
<evidence type="ECO:0000313" key="1">
    <source>
        <dbReference type="EMBL" id="SVD97800.1"/>
    </source>
</evidence>
<organism evidence="1">
    <name type="scientific">marine metagenome</name>
    <dbReference type="NCBI Taxonomy" id="408172"/>
    <lineage>
        <taxon>unclassified sequences</taxon>
        <taxon>metagenomes</taxon>
        <taxon>ecological metagenomes</taxon>
    </lineage>
</organism>
<sequence length="86" mass="10156">MIYLIPSFTGINNYYKINELDLARQYAIQEHWNPNSIEIQKELDIYRGNYKDQLNYRSSMYKPSGNSGKDLIVISFLLDFFRGPLV</sequence>
<dbReference type="EMBL" id="UINC01185876">
    <property type="protein sequence ID" value="SVD97800.1"/>
    <property type="molecule type" value="Genomic_DNA"/>
</dbReference>
<proteinExistence type="predicted"/>
<protein>
    <submittedName>
        <fullName evidence="1">Uncharacterized protein</fullName>
    </submittedName>
</protein>